<proteinExistence type="predicted"/>
<evidence type="ECO:0000313" key="3">
    <source>
        <dbReference type="Proteomes" id="UP000657574"/>
    </source>
</evidence>
<keyword evidence="3" id="KW-1185">Reference proteome</keyword>
<reference evidence="2" key="1">
    <citation type="journal article" date="2014" name="Int. J. Syst. Evol. Microbiol.">
        <title>Complete genome sequence of Corynebacterium casei LMG S-19264T (=DSM 44701T), isolated from a smear-ripened cheese.</title>
        <authorList>
            <consortium name="US DOE Joint Genome Institute (JGI-PGF)"/>
            <person name="Walter F."/>
            <person name="Albersmeier A."/>
            <person name="Kalinowski J."/>
            <person name="Ruckert C."/>
        </authorList>
    </citation>
    <scope>NUCLEOTIDE SEQUENCE</scope>
    <source>
        <strain evidence="2">JCM 3086</strain>
    </source>
</reference>
<sequence>MCFSTVARAFAATGFVKTTEIGMATPTVVPVCGVIVSSSIGGPAGFFGDGEALALAFPDAFASSPLALSLLPPPQALAPTSVTTVTSAILIPPLRRPTTCPALSPSGPAGPDTLSDSQGMGHSCVRHVDLQ</sequence>
<evidence type="ECO:0000313" key="2">
    <source>
        <dbReference type="EMBL" id="GGJ69233.1"/>
    </source>
</evidence>
<name>A0A917PB04_9ACTN</name>
<dbReference type="EMBL" id="BMQA01000111">
    <property type="protein sequence ID" value="GGJ69233.1"/>
    <property type="molecule type" value="Genomic_DNA"/>
</dbReference>
<comment type="caution">
    <text evidence="2">The sequence shown here is derived from an EMBL/GenBank/DDBJ whole genome shotgun (WGS) entry which is preliminary data.</text>
</comment>
<reference evidence="2" key="2">
    <citation type="submission" date="2020-09" db="EMBL/GenBank/DDBJ databases">
        <authorList>
            <person name="Sun Q."/>
            <person name="Ohkuma M."/>
        </authorList>
    </citation>
    <scope>NUCLEOTIDE SEQUENCE</scope>
    <source>
        <strain evidence="2">JCM 3086</strain>
    </source>
</reference>
<evidence type="ECO:0000256" key="1">
    <source>
        <dbReference type="SAM" id="MobiDB-lite"/>
    </source>
</evidence>
<organism evidence="2 3">
    <name type="scientific">Streptomyces brasiliensis</name>
    <dbReference type="NCBI Taxonomy" id="1954"/>
    <lineage>
        <taxon>Bacteria</taxon>
        <taxon>Bacillati</taxon>
        <taxon>Actinomycetota</taxon>
        <taxon>Actinomycetes</taxon>
        <taxon>Kitasatosporales</taxon>
        <taxon>Streptomycetaceae</taxon>
        <taxon>Streptomyces</taxon>
    </lineage>
</organism>
<dbReference type="Proteomes" id="UP000657574">
    <property type="component" value="Unassembled WGS sequence"/>
</dbReference>
<gene>
    <name evidence="2" type="ORF">GCM10010121_095000</name>
</gene>
<dbReference type="AlphaFoldDB" id="A0A917PB04"/>
<protein>
    <submittedName>
        <fullName evidence="2">Uncharacterized protein</fullName>
    </submittedName>
</protein>
<accession>A0A917PB04</accession>
<feature type="region of interest" description="Disordered" evidence="1">
    <location>
        <begin position="102"/>
        <end position="121"/>
    </location>
</feature>